<sequence length="421" mass="46805">MEPIVVKEYEKRRVPGLEPSAADIAVTRSDALSKRLTLRWLRDGWLEIEAGSHVGVVDLDRASVRVVPKLAGSELGVLEMLDYAAGLQSLRELPLLRRLGDGLDLRDLVCLLLTRECDRLLRHGLRREYVRREDALPVVRGRLLVEQQVTRRFGMLDRLECRYDERSADILDNRLCGAALQLAARTAKDPDVRAAARRLAADFSSVCSSGAFDVRAAVERLTYHRANEHYRDAHRWARMLLEGSSFTDRHTAHGRTTHAFMIDMNALFEKFVTRLLRDAFGGSDVVVRAQESLAGAIRGGGSGAYTEIRPDVQLVQGHGRNARRCSVDAKYKLYADKNVAASDLYQSFVYAQAAGGSEGVPVAFIVYASDRDVPSRTVTLHRGDGNAAAGVTYVAVNIPRVLRSVDDREALLAELRRLMTP</sequence>
<accession>A0A239MN40</accession>
<reference evidence="1 2" key="1">
    <citation type="submission" date="2017-06" db="EMBL/GenBank/DDBJ databases">
        <authorList>
            <person name="Kim H.J."/>
            <person name="Triplett B.A."/>
        </authorList>
    </citation>
    <scope>NUCLEOTIDE SEQUENCE [LARGE SCALE GENOMIC DNA]</scope>
    <source>
        <strain evidence="1 2">DSM 44715</strain>
    </source>
</reference>
<organism evidence="1 2">
    <name type="scientific">Actinomadura meyerae</name>
    <dbReference type="NCBI Taxonomy" id="240840"/>
    <lineage>
        <taxon>Bacteria</taxon>
        <taxon>Bacillati</taxon>
        <taxon>Actinomycetota</taxon>
        <taxon>Actinomycetes</taxon>
        <taxon>Streptosporangiales</taxon>
        <taxon>Thermomonosporaceae</taxon>
        <taxon>Actinomadura</taxon>
    </lineage>
</organism>
<evidence type="ECO:0000313" key="1">
    <source>
        <dbReference type="EMBL" id="SNT43398.1"/>
    </source>
</evidence>
<keyword evidence="2" id="KW-1185">Reference proteome</keyword>
<dbReference type="InterPro" id="IPR019292">
    <property type="entry name" value="McrC"/>
</dbReference>
<dbReference type="AlphaFoldDB" id="A0A239MN40"/>
<dbReference type="EMBL" id="FZOR01000029">
    <property type="protein sequence ID" value="SNT43398.1"/>
    <property type="molecule type" value="Genomic_DNA"/>
</dbReference>
<gene>
    <name evidence="1" type="ORF">SAMN05443665_102972</name>
</gene>
<evidence type="ECO:0000313" key="2">
    <source>
        <dbReference type="Proteomes" id="UP000198318"/>
    </source>
</evidence>
<dbReference type="PANTHER" id="PTHR38733:SF1">
    <property type="entry name" value="TYPE IV METHYL-DIRECTED RESTRICTION ENZYME ECOKMCRBC"/>
    <property type="match status" value="1"/>
</dbReference>
<dbReference type="Proteomes" id="UP000198318">
    <property type="component" value="Unassembled WGS sequence"/>
</dbReference>
<dbReference type="RefSeq" id="WP_089328833.1">
    <property type="nucleotide sequence ID" value="NZ_FZOR01000029.1"/>
</dbReference>
<proteinExistence type="predicted"/>
<protein>
    <submittedName>
        <fullName evidence="1">5-methylcytosine-specific restriction enzyme subunit McrC</fullName>
    </submittedName>
</protein>
<dbReference type="Pfam" id="PF10117">
    <property type="entry name" value="McrBC"/>
    <property type="match status" value="1"/>
</dbReference>
<name>A0A239MN40_9ACTN</name>
<dbReference type="OrthoDB" id="5148566at2"/>
<dbReference type="PANTHER" id="PTHR38733">
    <property type="entry name" value="PROTEIN MCRC"/>
    <property type="match status" value="1"/>
</dbReference>